<dbReference type="AlphaFoldDB" id="W1Y8I6"/>
<sequence>MNLPIVFSIFYDVMSRSYASLFIYPYMRNRNRLQVVAKQQKRSAAAL</sequence>
<proteinExistence type="predicted"/>
<name>W1Y8I6_9ZZZZ</name>
<organism evidence="1">
    <name type="scientific">human gut metagenome</name>
    <dbReference type="NCBI Taxonomy" id="408170"/>
    <lineage>
        <taxon>unclassified sequences</taxon>
        <taxon>metagenomes</taxon>
        <taxon>organismal metagenomes</taxon>
    </lineage>
</organism>
<protein>
    <submittedName>
        <fullName evidence="1">Uncharacterized protein</fullName>
    </submittedName>
</protein>
<evidence type="ECO:0000313" key="1">
    <source>
        <dbReference type="EMBL" id="ETJ38888.1"/>
    </source>
</evidence>
<comment type="caution">
    <text evidence="1">The sequence shown here is derived from an EMBL/GenBank/DDBJ whole genome shotgun (WGS) entry which is preliminary data.</text>
</comment>
<dbReference type="EMBL" id="AZMM01007096">
    <property type="protein sequence ID" value="ETJ38888.1"/>
    <property type="molecule type" value="Genomic_DNA"/>
</dbReference>
<reference evidence="1" key="1">
    <citation type="submission" date="2013-12" db="EMBL/GenBank/DDBJ databases">
        <title>A Varibaculum cambriense genome reconstructed from a premature infant gut community with otherwise low bacterial novelty that shifts toward anaerobic metabolism during the third week of life.</title>
        <authorList>
            <person name="Brown C.T."/>
            <person name="Sharon I."/>
            <person name="Thomas B.C."/>
            <person name="Castelle C.J."/>
            <person name="Morowitz M.J."/>
            <person name="Banfield J.F."/>
        </authorList>
    </citation>
    <scope>NUCLEOTIDE SEQUENCE</scope>
</reference>
<gene>
    <name evidence="1" type="ORF">Q604_UNBC07096G0001</name>
</gene>
<feature type="non-terminal residue" evidence="1">
    <location>
        <position position="47"/>
    </location>
</feature>
<accession>W1Y8I6</accession>